<feature type="transmembrane region" description="Helical" evidence="1">
    <location>
        <begin position="28"/>
        <end position="46"/>
    </location>
</feature>
<accession>M7X9F3</accession>
<proteinExistence type="predicted"/>
<name>M7X9F3_9BACT</name>
<sequence>MADHIIHGPNIIGGLIIIGDITLTRTTVFLLALILMLLLFPMLMLFPPGRLPEPGLLPEPGRFPSPTPGFRPSEGRFDGLALDALPVLPSPLLLELDLSETLFPDWLRPPPLPTALSDAEGVPSRLCLAALVDRSDVAGAVFTLLFASRWAPPLIEFLCDGCAAVP</sequence>
<evidence type="ECO:0000313" key="3">
    <source>
        <dbReference type="Proteomes" id="UP000010953"/>
    </source>
</evidence>
<keyword evidence="1" id="KW-1133">Transmembrane helix</keyword>
<evidence type="ECO:0000313" key="2">
    <source>
        <dbReference type="EMBL" id="EMS31579.1"/>
    </source>
</evidence>
<dbReference type="STRING" id="1239962.C943_02234"/>
<comment type="caution">
    <text evidence="2">The sequence shown here is derived from an EMBL/GenBank/DDBJ whole genome shotgun (WGS) entry which is preliminary data.</text>
</comment>
<keyword evidence="3" id="KW-1185">Reference proteome</keyword>
<reference evidence="2" key="1">
    <citation type="submission" date="2013-01" db="EMBL/GenBank/DDBJ databases">
        <title>Genome assembly of Mariniradius saccharolyticus AK6.</title>
        <authorList>
            <person name="Vaidya B."/>
            <person name="Khatri I."/>
            <person name="Tanuku N.R.S."/>
            <person name="Subramanian S."/>
            <person name="Pinnaka A."/>
        </authorList>
    </citation>
    <scope>NUCLEOTIDE SEQUENCE [LARGE SCALE GENOMIC DNA]</scope>
    <source>
        <strain evidence="2">AK6</strain>
    </source>
</reference>
<evidence type="ECO:0000256" key="1">
    <source>
        <dbReference type="SAM" id="Phobius"/>
    </source>
</evidence>
<dbReference type="AlphaFoldDB" id="M7X9F3"/>
<dbReference type="InParanoid" id="M7X9F3"/>
<keyword evidence="1" id="KW-0812">Transmembrane</keyword>
<protein>
    <submittedName>
        <fullName evidence="2">Uncharacterized protein</fullName>
    </submittedName>
</protein>
<dbReference type="Proteomes" id="UP000010953">
    <property type="component" value="Unassembled WGS sequence"/>
</dbReference>
<gene>
    <name evidence="2" type="ORF">C943_02234</name>
</gene>
<keyword evidence="1" id="KW-0472">Membrane</keyword>
<dbReference type="EMBL" id="AMZY02000019">
    <property type="protein sequence ID" value="EMS31579.1"/>
    <property type="molecule type" value="Genomic_DNA"/>
</dbReference>
<organism evidence="2 3">
    <name type="scientific">Mariniradius saccharolyticus AK6</name>
    <dbReference type="NCBI Taxonomy" id="1239962"/>
    <lineage>
        <taxon>Bacteria</taxon>
        <taxon>Pseudomonadati</taxon>
        <taxon>Bacteroidota</taxon>
        <taxon>Cytophagia</taxon>
        <taxon>Cytophagales</taxon>
        <taxon>Cyclobacteriaceae</taxon>
        <taxon>Mariniradius</taxon>
    </lineage>
</organism>